<dbReference type="EMBL" id="MT143161">
    <property type="protein sequence ID" value="QJA93585.1"/>
    <property type="molecule type" value="Genomic_DNA"/>
</dbReference>
<reference evidence="2" key="1">
    <citation type="submission" date="2020-03" db="EMBL/GenBank/DDBJ databases">
        <title>The deep terrestrial virosphere.</title>
        <authorList>
            <person name="Holmfeldt K."/>
            <person name="Nilsson E."/>
            <person name="Simone D."/>
            <person name="Lopez-Fernandez M."/>
            <person name="Wu X."/>
            <person name="de Brujin I."/>
            <person name="Lundin D."/>
            <person name="Andersson A."/>
            <person name="Bertilsson S."/>
            <person name="Dopson M."/>
        </authorList>
    </citation>
    <scope>NUCLEOTIDE SEQUENCE</scope>
    <source>
        <strain evidence="2">MM415B04181</strain>
    </source>
</reference>
<evidence type="ECO:0000313" key="2">
    <source>
        <dbReference type="EMBL" id="QJA93585.1"/>
    </source>
</evidence>
<keyword evidence="1" id="KW-0812">Transmembrane</keyword>
<keyword evidence="1" id="KW-0472">Membrane</keyword>
<proteinExistence type="predicted"/>
<feature type="transmembrane region" description="Helical" evidence="1">
    <location>
        <begin position="28"/>
        <end position="46"/>
    </location>
</feature>
<organism evidence="2">
    <name type="scientific">viral metagenome</name>
    <dbReference type="NCBI Taxonomy" id="1070528"/>
    <lineage>
        <taxon>unclassified sequences</taxon>
        <taxon>metagenomes</taxon>
        <taxon>organismal metagenomes</taxon>
    </lineage>
</organism>
<keyword evidence="1" id="KW-1133">Transmembrane helix</keyword>
<name>A0A6M3LLD8_9ZZZZ</name>
<protein>
    <submittedName>
        <fullName evidence="2">Uncharacterized protein</fullName>
    </submittedName>
</protein>
<accession>A0A6M3LLD8</accession>
<dbReference type="AlphaFoldDB" id="A0A6M3LLD8"/>
<gene>
    <name evidence="2" type="ORF">MM415B04181_0003</name>
</gene>
<sequence length="75" mass="8215">MGTEGSAGRVCEVSVQGEEKGRMSEWRTGLIAFIIMLVVLWVMFQIPPAAKLVDLPWGCGESDYVEPLMGPKGMK</sequence>
<evidence type="ECO:0000256" key="1">
    <source>
        <dbReference type="SAM" id="Phobius"/>
    </source>
</evidence>